<dbReference type="AlphaFoldDB" id="A0A139IC66"/>
<dbReference type="Proteomes" id="UP000073492">
    <property type="component" value="Unassembled WGS sequence"/>
</dbReference>
<evidence type="ECO:0000256" key="1">
    <source>
        <dbReference type="SAM" id="MobiDB-lite"/>
    </source>
</evidence>
<reference evidence="2 3" key="1">
    <citation type="submission" date="2015-07" db="EMBL/GenBank/DDBJ databases">
        <title>Comparative genomics of the Sigatoka disease complex on banana suggests a link between parallel evolutionary changes in Pseudocercospora fijiensis and Pseudocercospora eumusae and increased virulence on the banana host.</title>
        <authorList>
            <person name="Chang T.-C."/>
            <person name="Salvucci A."/>
            <person name="Crous P.W."/>
            <person name="Stergiopoulos I."/>
        </authorList>
    </citation>
    <scope>NUCLEOTIDE SEQUENCE [LARGE SCALE GENOMIC DNA]</scope>
    <source>
        <strain evidence="2 3">CBS 116634</strain>
    </source>
</reference>
<accession>A0A139IC66</accession>
<organism evidence="2 3">
    <name type="scientific">Pseudocercospora musae</name>
    <dbReference type="NCBI Taxonomy" id="113226"/>
    <lineage>
        <taxon>Eukaryota</taxon>
        <taxon>Fungi</taxon>
        <taxon>Dikarya</taxon>
        <taxon>Ascomycota</taxon>
        <taxon>Pezizomycotina</taxon>
        <taxon>Dothideomycetes</taxon>
        <taxon>Dothideomycetidae</taxon>
        <taxon>Mycosphaerellales</taxon>
        <taxon>Mycosphaerellaceae</taxon>
        <taxon>Pseudocercospora</taxon>
    </lineage>
</organism>
<protein>
    <submittedName>
        <fullName evidence="2">Uncharacterized protein</fullName>
    </submittedName>
</protein>
<comment type="caution">
    <text evidence="2">The sequence shown here is derived from an EMBL/GenBank/DDBJ whole genome shotgun (WGS) entry which is preliminary data.</text>
</comment>
<dbReference type="EMBL" id="LFZO01000157">
    <property type="protein sequence ID" value="KXT12284.1"/>
    <property type="molecule type" value="Genomic_DNA"/>
</dbReference>
<feature type="region of interest" description="Disordered" evidence="1">
    <location>
        <begin position="42"/>
        <end position="79"/>
    </location>
</feature>
<keyword evidence="3" id="KW-1185">Reference proteome</keyword>
<name>A0A139IC66_9PEZI</name>
<gene>
    <name evidence="2" type="ORF">AC579_5670</name>
</gene>
<proteinExistence type="predicted"/>
<sequence>MFDARKRALETAGIFGDTVHVSWRKLVSVRGFCVVVPHEQRMESGAGGNATERDSSRSQPMPSEGKRRAAGRPIMHPNHPSCIVRRAQLGRTDTRTNLYSCTTADARRSYTQPLTPSCLTTILAGLVCTSSAQPPPPNAPKWRTEGPNSMAIAVQQQLLYKFESKQLTRKSTIDLPRHSTPCQTEMARVETRLPRASSDLHAVSWSASGSMSTRVRQAWFLVTQ</sequence>
<evidence type="ECO:0000313" key="2">
    <source>
        <dbReference type="EMBL" id="KXT12284.1"/>
    </source>
</evidence>
<evidence type="ECO:0000313" key="3">
    <source>
        <dbReference type="Proteomes" id="UP000073492"/>
    </source>
</evidence>